<accession>A0A9N9AJ86</accession>
<keyword evidence="4" id="KW-1185">Reference proteome</keyword>
<evidence type="ECO:0000259" key="2">
    <source>
        <dbReference type="Pfam" id="PF00266"/>
    </source>
</evidence>
<feature type="domain" description="Aminotransferase class V" evidence="2">
    <location>
        <begin position="21"/>
        <end position="231"/>
    </location>
</feature>
<dbReference type="Pfam" id="PF00266">
    <property type="entry name" value="Aminotran_5"/>
    <property type="match status" value="2"/>
</dbReference>
<dbReference type="EMBL" id="CAJVPK010000639">
    <property type="protein sequence ID" value="CAG8535006.1"/>
    <property type="molecule type" value="Genomic_DNA"/>
</dbReference>
<comment type="caution">
    <text evidence="3">The sequence shown here is derived from an EMBL/GenBank/DDBJ whole genome shotgun (WGS) entry which is preliminary data.</text>
</comment>
<dbReference type="OrthoDB" id="2386711at2759"/>
<dbReference type="InterPro" id="IPR015424">
    <property type="entry name" value="PyrdxlP-dep_Trfase"/>
</dbReference>
<evidence type="ECO:0000313" key="4">
    <source>
        <dbReference type="Proteomes" id="UP000789706"/>
    </source>
</evidence>
<dbReference type="InterPro" id="IPR015421">
    <property type="entry name" value="PyrdxlP-dep_Trfase_major"/>
</dbReference>
<dbReference type="PANTHER" id="PTHR43586:SF8">
    <property type="entry name" value="CYSTEINE DESULFURASE 1, CHLOROPLASTIC"/>
    <property type="match status" value="1"/>
</dbReference>
<evidence type="ECO:0000256" key="1">
    <source>
        <dbReference type="ARBA" id="ARBA00022898"/>
    </source>
</evidence>
<feature type="domain" description="Aminotransferase class V" evidence="2">
    <location>
        <begin position="235"/>
        <end position="320"/>
    </location>
</feature>
<dbReference type="Gene3D" id="3.40.640.10">
    <property type="entry name" value="Type I PLP-dependent aspartate aminotransferase-like (Major domain)"/>
    <property type="match status" value="2"/>
</dbReference>
<sequence>MNKEIKVRQLFPFFTQQKNLVYLDSAATSLKPINVIQAITNYYEKFSINSHSEGSGLLAQTVRQTISRTRQLIAEKIGADAEEIIFLPSTTYSLNILALSLKDYLSKGDKIFLTHLEHSSNCYIWQDIAQQKQTQADFLPLNKEFIVDINKLENYIDKKTKITSFTHMSNSLGVINPVKEIAKKIKKINPDCLVVIDACQSVAHLPINIKELEIDALVFSGHKVYGPTGIGKNEYSSLSRKFEVGTLPLAQIFGLKAAFEFLSDLDIKEISNYEKELKNYALDKLKELEKVIIYNQELETVDIVLFNLKGHHAHDVAEYL</sequence>
<proteinExistence type="predicted"/>
<dbReference type="PANTHER" id="PTHR43586">
    <property type="entry name" value="CYSTEINE DESULFURASE"/>
    <property type="match status" value="1"/>
</dbReference>
<organism evidence="3 4">
    <name type="scientific">Diversispora eburnea</name>
    <dbReference type="NCBI Taxonomy" id="1213867"/>
    <lineage>
        <taxon>Eukaryota</taxon>
        <taxon>Fungi</taxon>
        <taxon>Fungi incertae sedis</taxon>
        <taxon>Mucoromycota</taxon>
        <taxon>Glomeromycotina</taxon>
        <taxon>Glomeromycetes</taxon>
        <taxon>Diversisporales</taxon>
        <taxon>Diversisporaceae</taxon>
        <taxon>Diversispora</taxon>
    </lineage>
</organism>
<dbReference type="InterPro" id="IPR015422">
    <property type="entry name" value="PyrdxlP-dep_Trfase_small"/>
</dbReference>
<keyword evidence="1" id="KW-0663">Pyridoxal phosphate</keyword>
<reference evidence="3" key="1">
    <citation type="submission" date="2021-06" db="EMBL/GenBank/DDBJ databases">
        <authorList>
            <person name="Kallberg Y."/>
            <person name="Tangrot J."/>
            <person name="Rosling A."/>
        </authorList>
    </citation>
    <scope>NUCLEOTIDE SEQUENCE</scope>
    <source>
        <strain evidence="3">AZ414A</strain>
    </source>
</reference>
<dbReference type="SUPFAM" id="SSF53383">
    <property type="entry name" value="PLP-dependent transferases"/>
    <property type="match status" value="1"/>
</dbReference>
<protein>
    <submittedName>
        <fullName evidence="3">11109_t:CDS:1</fullName>
    </submittedName>
</protein>
<gene>
    <name evidence="3" type="ORF">DEBURN_LOCUS6327</name>
</gene>
<dbReference type="Gene3D" id="3.90.1150.10">
    <property type="entry name" value="Aspartate Aminotransferase, domain 1"/>
    <property type="match status" value="2"/>
</dbReference>
<evidence type="ECO:0000313" key="3">
    <source>
        <dbReference type="EMBL" id="CAG8535006.1"/>
    </source>
</evidence>
<dbReference type="AlphaFoldDB" id="A0A9N9AJ86"/>
<dbReference type="InterPro" id="IPR000192">
    <property type="entry name" value="Aminotrans_V_dom"/>
</dbReference>
<dbReference type="Proteomes" id="UP000789706">
    <property type="component" value="Unassembled WGS sequence"/>
</dbReference>
<name>A0A9N9AJ86_9GLOM</name>